<comment type="subcellular location">
    <subcellularLocation>
        <location evidence="1">Cell membrane</location>
        <topology evidence="1">Multi-pass membrane protein</topology>
    </subcellularLocation>
    <subcellularLocation>
        <location evidence="9">Membrane</location>
        <topology evidence="9">Multi-pass membrane protein</topology>
    </subcellularLocation>
</comment>
<keyword evidence="4 9" id="KW-0812">Transmembrane</keyword>
<protein>
    <submittedName>
        <fullName evidence="12">Oxa1Ec</fullName>
    </submittedName>
</protein>
<keyword evidence="8" id="KW-0143">Chaperone</keyword>
<evidence type="ECO:0000256" key="2">
    <source>
        <dbReference type="ARBA" id="ARBA00022448"/>
    </source>
</evidence>
<dbReference type="InterPro" id="IPR047196">
    <property type="entry name" value="YidC_ALB_C"/>
</dbReference>
<feature type="domain" description="Membrane insertase YidC/Oxa/ALB C-terminal" evidence="11">
    <location>
        <begin position="35"/>
        <end position="220"/>
    </location>
</feature>
<keyword evidence="3" id="KW-1003">Cell membrane</keyword>
<evidence type="ECO:0000259" key="11">
    <source>
        <dbReference type="Pfam" id="PF02096"/>
    </source>
</evidence>
<reference evidence="12 13" key="1">
    <citation type="submission" date="2015-09" db="EMBL/GenBank/DDBJ databases">
        <authorList>
            <consortium name="Pathogen Informatics"/>
        </authorList>
    </citation>
    <scope>NUCLEOTIDE SEQUENCE [LARGE SCALE GENOMIC DNA]</scope>
    <source>
        <strain evidence="12 13">2789STDY5834858</strain>
    </source>
</reference>
<comment type="caution">
    <text evidence="12">The sequence shown here is derived from an EMBL/GenBank/DDBJ whole genome shotgun (WGS) entry which is preliminary data.</text>
</comment>
<dbReference type="RefSeq" id="WP_055259148.1">
    <property type="nucleotide sequence ID" value="NZ_BCMV01000001.1"/>
</dbReference>
<feature type="transmembrane region" description="Helical" evidence="10">
    <location>
        <begin position="144"/>
        <end position="162"/>
    </location>
</feature>
<keyword evidence="5" id="KW-0653">Protein transport</keyword>
<dbReference type="InterPro" id="IPR001708">
    <property type="entry name" value="YidC/ALB3/OXA1/COX18"/>
</dbReference>
<dbReference type="NCBIfam" id="TIGR03592">
    <property type="entry name" value="yidC_oxa1_cterm"/>
    <property type="match status" value="1"/>
</dbReference>
<organism evidence="12 13">
    <name type="scientific">Sarcina ventriculi</name>
    <name type="common">Clostridium ventriculi</name>
    <dbReference type="NCBI Taxonomy" id="1267"/>
    <lineage>
        <taxon>Bacteria</taxon>
        <taxon>Bacillati</taxon>
        <taxon>Bacillota</taxon>
        <taxon>Clostridia</taxon>
        <taxon>Eubacteriales</taxon>
        <taxon>Clostridiaceae</taxon>
        <taxon>Sarcina</taxon>
    </lineage>
</organism>
<name>A0ABM9UQL3_SARVE</name>
<feature type="transmembrane region" description="Helical" evidence="10">
    <location>
        <begin position="182"/>
        <end position="198"/>
    </location>
</feature>
<evidence type="ECO:0000256" key="9">
    <source>
        <dbReference type="RuleBase" id="RU003945"/>
    </source>
</evidence>
<dbReference type="Pfam" id="PF02096">
    <property type="entry name" value="60KD_IMP"/>
    <property type="match status" value="1"/>
</dbReference>
<keyword evidence="7 10" id="KW-0472">Membrane</keyword>
<dbReference type="Proteomes" id="UP000095488">
    <property type="component" value="Unassembled WGS sequence"/>
</dbReference>
<dbReference type="InterPro" id="IPR028055">
    <property type="entry name" value="YidC/Oxa/ALB_C"/>
</dbReference>
<comment type="similarity">
    <text evidence="9">Belongs to the OXA1/ALB3/YidC family.</text>
</comment>
<keyword evidence="13" id="KW-1185">Reference proteome</keyword>
<feature type="transmembrane region" description="Helical" evidence="10">
    <location>
        <begin position="35"/>
        <end position="55"/>
    </location>
</feature>
<evidence type="ECO:0000256" key="7">
    <source>
        <dbReference type="ARBA" id="ARBA00023136"/>
    </source>
</evidence>
<evidence type="ECO:0000313" key="12">
    <source>
        <dbReference type="EMBL" id="CUN94584.1"/>
    </source>
</evidence>
<evidence type="ECO:0000256" key="3">
    <source>
        <dbReference type="ARBA" id="ARBA00022475"/>
    </source>
</evidence>
<sequence length="235" mass="26172">MSTILSPITTVFTAIFNVIHNCVVSTGLFSVGAGYVMAVLILTILVRLLILPLNIKQMKSQQAMAEIQPEIAKLQKKYKGNPEKANQEMMRLYKENKINPMSGCLPLLIQMPILFALYYVFFNLKALDGVSFLWINNLAGHDPYYILPILAALTTYLSSYVITKTSAAAAPTAGGKGMNMSTMNVVMAGVMGFMSLQFPAMLVLYWIISNVIQFIQSYFLIILPKKRKERLAEDA</sequence>
<proteinExistence type="inferred from homology"/>
<feature type="transmembrane region" description="Helical" evidence="10">
    <location>
        <begin position="7"/>
        <end position="29"/>
    </location>
</feature>
<evidence type="ECO:0000313" key="13">
    <source>
        <dbReference type="Proteomes" id="UP000095488"/>
    </source>
</evidence>
<feature type="transmembrane region" description="Helical" evidence="10">
    <location>
        <begin position="104"/>
        <end position="124"/>
    </location>
</feature>
<keyword evidence="6 10" id="KW-1133">Transmembrane helix</keyword>
<evidence type="ECO:0000256" key="4">
    <source>
        <dbReference type="ARBA" id="ARBA00022692"/>
    </source>
</evidence>
<gene>
    <name evidence="12" type="primary">yidC</name>
    <name evidence="12" type="ORF">ERS852473_01513</name>
</gene>
<evidence type="ECO:0000256" key="1">
    <source>
        <dbReference type="ARBA" id="ARBA00004651"/>
    </source>
</evidence>
<accession>A0ABM9UQL3</accession>
<keyword evidence="2" id="KW-0813">Transport</keyword>
<evidence type="ECO:0000256" key="10">
    <source>
        <dbReference type="SAM" id="Phobius"/>
    </source>
</evidence>
<dbReference type="PRINTS" id="PR00701">
    <property type="entry name" value="60KDINNERMP"/>
</dbReference>
<dbReference type="PANTHER" id="PTHR12428">
    <property type="entry name" value="OXA1"/>
    <property type="match status" value="1"/>
</dbReference>
<evidence type="ECO:0000256" key="8">
    <source>
        <dbReference type="ARBA" id="ARBA00023186"/>
    </source>
</evidence>
<dbReference type="PANTHER" id="PTHR12428:SF65">
    <property type="entry name" value="CYTOCHROME C OXIDASE ASSEMBLY PROTEIN COX18, MITOCHONDRIAL"/>
    <property type="match status" value="1"/>
</dbReference>
<dbReference type="EMBL" id="CYZR01000004">
    <property type="protein sequence ID" value="CUN94584.1"/>
    <property type="molecule type" value="Genomic_DNA"/>
</dbReference>
<evidence type="ECO:0000256" key="5">
    <source>
        <dbReference type="ARBA" id="ARBA00022927"/>
    </source>
</evidence>
<evidence type="ECO:0000256" key="6">
    <source>
        <dbReference type="ARBA" id="ARBA00022989"/>
    </source>
</evidence>
<dbReference type="CDD" id="cd20070">
    <property type="entry name" value="5TM_YidC_Alb3"/>
    <property type="match status" value="1"/>
</dbReference>